<comment type="caution">
    <text evidence="1">The sequence shown here is derived from an EMBL/GenBank/DDBJ whole genome shotgun (WGS) entry which is preliminary data.</text>
</comment>
<reference evidence="1" key="2">
    <citation type="journal article" name="Front. Microbiol.">
        <title>Degradative Capacity of Two Strains of Rhodonia placenta: From Phenotype to Genotype.</title>
        <authorList>
            <person name="Kolle M."/>
            <person name="Horta M.A.C."/>
            <person name="Nowrousian M."/>
            <person name="Ohm R.A."/>
            <person name="Benz J.P."/>
            <person name="Pilgard A."/>
        </authorList>
    </citation>
    <scope>NUCLEOTIDE SEQUENCE</scope>
    <source>
        <strain evidence="1">FPRL280</strain>
    </source>
</reference>
<dbReference type="Proteomes" id="UP000639403">
    <property type="component" value="Unassembled WGS sequence"/>
</dbReference>
<evidence type="ECO:0000313" key="1">
    <source>
        <dbReference type="EMBL" id="KAF9819920.1"/>
    </source>
</evidence>
<accession>A0A8H7P8V0</accession>
<proteinExistence type="predicted"/>
<protein>
    <submittedName>
        <fullName evidence="1">Uncharacterized protein</fullName>
    </submittedName>
</protein>
<gene>
    <name evidence="1" type="ORF">IEO21_01781</name>
</gene>
<dbReference type="AlphaFoldDB" id="A0A8H7P8V0"/>
<sequence>MCQILYLLQSRSSISFRSNALAATKCTPSLSL</sequence>
<organism evidence="1 2">
    <name type="scientific">Rhodonia placenta</name>
    <dbReference type="NCBI Taxonomy" id="104341"/>
    <lineage>
        <taxon>Eukaryota</taxon>
        <taxon>Fungi</taxon>
        <taxon>Dikarya</taxon>
        <taxon>Basidiomycota</taxon>
        <taxon>Agaricomycotina</taxon>
        <taxon>Agaricomycetes</taxon>
        <taxon>Polyporales</taxon>
        <taxon>Adustoporiaceae</taxon>
        <taxon>Rhodonia</taxon>
    </lineage>
</organism>
<evidence type="ECO:0000313" key="2">
    <source>
        <dbReference type="Proteomes" id="UP000639403"/>
    </source>
</evidence>
<dbReference type="EMBL" id="JADOXO010000014">
    <property type="protein sequence ID" value="KAF9819920.1"/>
    <property type="molecule type" value="Genomic_DNA"/>
</dbReference>
<name>A0A8H7P8V0_9APHY</name>
<reference evidence="1" key="1">
    <citation type="submission" date="2020-11" db="EMBL/GenBank/DDBJ databases">
        <authorList>
            <person name="Koelle M."/>
            <person name="Horta M.A.C."/>
            <person name="Nowrousian M."/>
            <person name="Ohm R.A."/>
            <person name="Benz P."/>
            <person name="Pilgard A."/>
        </authorList>
    </citation>
    <scope>NUCLEOTIDE SEQUENCE</scope>
    <source>
        <strain evidence="1">FPRL280</strain>
    </source>
</reference>